<sequence length="176" mass="20122">MKNKESLTVKMIKRMYGVSGVLDEYRRGEIDKIGNKAFMILYTYMPLSAFLALLFIEKAPRESLFGLIGSNLMIYFLITGYIGIKTSKLKLMDIEVEKSDIKKIRYQTITKCLGVAIYFSVVIHFLNSLISMMMDDGSFLTYLISWHHINRSLTSGVIFGVLILAISLLRIKKVED</sequence>
<keyword evidence="1" id="KW-0472">Membrane</keyword>
<protein>
    <recommendedName>
        <fullName evidence="4">DUF3278 domain-containing protein</fullName>
    </recommendedName>
</protein>
<feature type="transmembrane region" description="Helical" evidence="1">
    <location>
        <begin position="153"/>
        <end position="171"/>
    </location>
</feature>
<evidence type="ECO:0000256" key="1">
    <source>
        <dbReference type="SAM" id="Phobius"/>
    </source>
</evidence>
<feature type="transmembrane region" description="Helical" evidence="1">
    <location>
        <begin position="112"/>
        <end position="133"/>
    </location>
</feature>
<dbReference type="Pfam" id="PF11683">
    <property type="entry name" value="DUF3278"/>
    <property type="match status" value="1"/>
</dbReference>
<comment type="caution">
    <text evidence="2">The sequence shown here is derived from an EMBL/GenBank/DDBJ whole genome shotgun (WGS) entry which is preliminary data.</text>
</comment>
<name>A0A430AMY4_9ENTE</name>
<feature type="transmembrane region" description="Helical" evidence="1">
    <location>
        <begin position="37"/>
        <end position="57"/>
    </location>
</feature>
<dbReference type="OrthoDB" id="2142440at2"/>
<reference evidence="2 3" key="1">
    <citation type="submission" date="2017-05" db="EMBL/GenBank/DDBJ databases">
        <title>Vagococcus spp. assemblies.</title>
        <authorList>
            <person name="Gulvik C.A."/>
        </authorList>
    </citation>
    <scope>NUCLEOTIDE SEQUENCE [LARGE SCALE GENOMIC DNA]</scope>
    <source>
        <strain evidence="2 3">SS1714</strain>
    </source>
</reference>
<keyword evidence="1" id="KW-0812">Transmembrane</keyword>
<dbReference type="EMBL" id="NGKB01000024">
    <property type="protein sequence ID" value="RSU09482.1"/>
    <property type="molecule type" value="Genomic_DNA"/>
</dbReference>
<organism evidence="2 3">
    <name type="scientific">Vagococcus carniphilus</name>
    <dbReference type="NCBI Taxonomy" id="218144"/>
    <lineage>
        <taxon>Bacteria</taxon>
        <taxon>Bacillati</taxon>
        <taxon>Bacillota</taxon>
        <taxon>Bacilli</taxon>
        <taxon>Lactobacillales</taxon>
        <taxon>Enterococcaceae</taxon>
        <taxon>Vagococcus</taxon>
    </lineage>
</organism>
<keyword evidence="3" id="KW-1185">Reference proteome</keyword>
<proteinExistence type="predicted"/>
<accession>A0A430AMY4</accession>
<evidence type="ECO:0000313" key="2">
    <source>
        <dbReference type="EMBL" id="RSU09482.1"/>
    </source>
</evidence>
<evidence type="ECO:0000313" key="3">
    <source>
        <dbReference type="Proteomes" id="UP000288028"/>
    </source>
</evidence>
<dbReference type="AlphaFoldDB" id="A0A430AMY4"/>
<dbReference type="RefSeq" id="WP_126796551.1">
    <property type="nucleotide sequence ID" value="NZ_CP060720.1"/>
</dbReference>
<feature type="transmembrane region" description="Helical" evidence="1">
    <location>
        <begin position="63"/>
        <end position="84"/>
    </location>
</feature>
<dbReference type="Proteomes" id="UP000288028">
    <property type="component" value="Unassembled WGS sequence"/>
</dbReference>
<evidence type="ECO:0008006" key="4">
    <source>
        <dbReference type="Google" id="ProtNLM"/>
    </source>
</evidence>
<keyword evidence="1" id="KW-1133">Transmembrane helix</keyword>
<gene>
    <name evidence="2" type="ORF">CBF28_14805</name>
</gene>
<dbReference type="InterPro" id="IPR021697">
    <property type="entry name" value="DUF3278"/>
</dbReference>
<dbReference type="GeneID" id="95580840"/>